<organism evidence="8">
    <name type="scientific">freshwater metagenome</name>
    <dbReference type="NCBI Taxonomy" id="449393"/>
    <lineage>
        <taxon>unclassified sequences</taxon>
        <taxon>metagenomes</taxon>
        <taxon>ecological metagenomes</taxon>
    </lineage>
</organism>
<protein>
    <recommendedName>
        <fullName evidence="3">signal peptidase I</fullName>
        <ecNumber evidence="3">3.4.21.89</ecNumber>
    </recommendedName>
</protein>
<dbReference type="GO" id="GO:0006465">
    <property type="term" value="P:signal peptide processing"/>
    <property type="evidence" value="ECO:0007669"/>
    <property type="project" value="InterPro"/>
</dbReference>
<dbReference type="SUPFAM" id="SSF51306">
    <property type="entry name" value="LexA/Signal peptidase"/>
    <property type="match status" value="1"/>
</dbReference>
<dbReference type="Gene3D" id="2.10.109.10">
    <property type="entry name" value="Umud Fragment, subunit A"/>
    <property type="match status" value="1"/>
</dbReference>
<dbReference type="GO" id="GO:0004252">
    <property type="term" value="F:serine-type endopeptidase activity"/>
    <property type="evidence" value="ECO:0007669"/>
    <property type="project" value="InterPro"/>
</dbReference>
<reference evidence="8" key="1">
    <citation type="submission" date="2020-05" db="EMBL/GenBank/DDBJ databases">
        <authorList>
            <person name="Chiriac C."/>
            <person name="Salcher M."/>
            <person name="Ghai R."/>
            <person name="Kavagutti S V."/>
        </authorList>
    </citation>
    <scope>NUCLEOTIDE SEQUENCE</scope>
</reference>
<dbReference type="EMBL" id="CAEZYQ010000002">
    <property type="protein sequence ID" value="CAB4729802.1"/>
    <property type="molecule type" value="Genomic_DNA"/>
</dbReference>
<feature type="transmembrane region" description="Helical" evidence="6">
    <location>
        <begin position="29"/>
        <end position="52"/>
    </location>
</feature>
<evidence type="ECO:0000256" key="2">
    <source>
        <dbReference type="ARBA" id="ARBA00009370"/>
    </source>
</evidence>
<accession>A0A6J6S525</accession>
<evidence type="ECO:0000256" key="3">
    <source>
        <dbReference type="ARBA" id="ARBA00013208"/>
    </source>
</evidence>
<keyword evidence="6" id="KW-0472">Membrane</keyword>
<evidence type="ECO:0000313" key="8">
    <source>
        <dbReference type="EMBL" id="CAB4729802.1"/>
    </source>
</evidence>
<dbReference type="PANTHER" id="PTHR43390:SF1">
    <property type="entry name" value="CHLOROPLAST PROCESSING PEPTIDASE"/>
    <property type="match status" value="1"/>
</dbReference>
<comment type="similarity">
    <text evidence="2">Belongs to the peptidase S26 family.</text>
</comment>
<dbReference type="InterPro" id="IPR036286">
    <property type="entry name" value="LexA/Signal_pep-like_sf"/>
</dbReference>
<evidence type="ECO:0000256" key="5">
    <source>
        <dbReference type="SAM" id="MobiDB-lite"/>
    </source>
</evidence>
<dbReference type="Pfam" id="PF10502">
    <property type="entry name" value="Peptidase_S26"/>
    <property type="match status" value="1"/>
</dbReference>
<dbReference type="CDD" id="cd06530">
    <property type="entry name" value="S26_SPase_I"/>
    <property type="match status" value="1"/>
</dbReference>
<comment type="catalytic activity">
    <reaction evidence="1">
        <text>Cleavage of hydrophobic, N-terminal signal or leader sequences from secreted and periplasmic proteins.</text>
        <dbReference type="EC" id="3.4.21.89"/>
    </reaction>
</comment>
<dbReference type="AlphaFoldDB" id="A0A6J6S525"/>
<dbReference type="GO" id="GO:0009003">
    <property type="term" value="F:signal peptidase activity"/>
    <property type="evidence" value="ECO:0007669"/>
    <property type="project" value="UniProtKB-EC"/>
</dbReference>
<dbReference type="InterPro" id="IPR000223">
    <property type="entry name" value="Pept_S26A_signal_pept_1"/>
</dbReference>
<evidence type="ECO:0000256" key="6">
    <source>
        <dbReference type="SAM" id="Phobius"/>
    </source>
</evidence>
<evidence type="ECO:0000256" key="4">
    <source>
        <dbReference type="ARBA" id="ARBA00022801"/>
    </source>
</evidence>
<keyword evidence="4" id="KW-0378">Hydrolase</keyword>
<sequence>MTSDSDEPTTERSVGSSRSRGLPLWAETVLLLVGAVLLALLIKTFLVQAFFIPSVSMEPGLEQDDRILVEKWSGWFGGEPERGDVVVFEDPGGWLTAGEVDEPTNPLGSFFARIGLLPTGGHLVKRVIGVPGDVIECCDEQGRLTVNGVPIDEDAYVLEDKAVRGCRGPMTGNCEWSAGPVPEGTVFVMGDNRGNSADSTVHMCLEGETECVPGDEFVPVDLITGRLWTTVWPFENFGGPEETDAFADVPDRSDDAPDSAAALLDTAGSGSR</sequence>
<evidence type="ECO:0000256" key="1">
    <source>
        <dbReference type="ARBA" id="ARBA00000677"/>
    </source>
</evidence>
<name>A0A6J6S525_9ZZZZ</name>
<dbReference type="GO" id="GO:0016020">
    <property type="term" value="C:membrane"/>
    <property type="evidence" value="ECO:0007669"/>
    <property type="project" value="InterPro"/>
</dbReference>
<dbReference type="PRINTS" id="PR00727">
    <property type="entry name" value="LEADERPTASE"/>
</dbReference>
<dbReference type="PANTHER" id="PTHR43390">
    <property type="entry name" value="SIGNAL PEPTIDASE I"/>
    <property type="match status" value="1"/>
</dbReference>
<dbReference type="InterPro" id="IPR019758">
    <property type="entry name" value="Pept_S26A_signal_pept_1_CS"/>
</dbReference>
<dbReference type="EC" id="3.4.21.89" evidence="3"/>
<keyword evidence="6" id="KW-0812">Transmembrane</keyword>
<feature type="region of interest" description="Disordered" evidence="5">
    <location>
        <begin position="239"/>
        <end position="259"/>
    </location>
</feature>
<dbReference type="PROSITE" id="PS00761">
    <property type="entry name" value="SPASE_I_3"/>
    <property type="match status" value="1"/>
</dbReference>
<gene>
    <name evidence="8" type="ORF">UFOPK2761_00417</name>
</gene>
<dbReference type="NCBIfam" id="TIGR02227">
    <property type="entry name" value="sigpep_I_bact"/>
    <property type="match status" value="1"/>
</dbReference>
<proteinExistence type="inferred from homology"/>
<evidence type="ECO:0000259" key="7">
    <source>
        <dbReference type="Pfam" id="PF10502"/>
    </source>
</evidence>
<keyword evidence="6" id="KW-1133">Transmembrane helix</keyword>
<dbReference type="InterPro" id="IPR019533">
    <property type="entry name" value="Peptidase_S26"/>
</dbReference>
<feature type="domain" description="Peptidase S26" evidence="7">
    <location>
        <begin position="26"/>
        <end position="232"/>
    </location>
</feature>